<evidence type="ECO:0000313" key="2">
    <source>
        <dbReference type="Proteomes" id="UP000718278"/>
    </source>
</evidence>
<evidence type="ECO:0000313" key="1">
    <source>
        <dbReference type="EMBL" id="MBO1039086.1"/>
    </source>
</evidence>
<organism evidence="1 2">
    <name type="scientific">Brucella pituitosa</name>
    <dbReference type="NCBI Taxonomy" id="571256"/>
    <lineage>
        <taxon>Bacteria</taxon>
        <taxon>Pseudomonadati</taxon>
        <taxon>Pseudomonadota</taxon>
        <taxon>Alphaproteobacteria</taxon>
        <taxon>Hyphomicrobiales</taxon>
        <taxon>Brucellaceae</taxon>
        <taxon>Brucella/Ochrobactrum group</taxon>
        <taxon>Brucella</taxon>
    </lineage>
</organism>
<reference evidence="1 2" key="1">
    <citation type="submission" date="2020-10" db="EMBL/GenBank/DDBJ databases">
        <title>Genomic characterization of underground lake bacteria from Wind Cave National Park: Insight into the archetypical LuxI/LuxR and identification of LuxR solos.</title>
        <authorList>
            <person name="Wengert P.C."/>
            <person name="Savka M.A."/>
        </authorList>
    </citation>
    <scope>NUCLEOTIDE SEQUENCE [LARGE SCALE GENOMIC DNA]</scope>
    <source>
        <strain evidence="1 2">SD316</strain>
    </source>
</reference>
<sequence length="47" mass="5267">MSFHLPKSEGLIGGQHEIRNYRFSHIAGQRVYSFGDGELETASKAML</sequence>
<accession>A0ABS3JWN9</accession>
<name>A0ABS3JWN9_9HYPH</name>
<dbReference type="RefSeq" id="WP_207487972.1">
    <property type="nucleotide sequence ID" value="NZ_JADIJS010000001.1"/>
</dbReference>
<comment type="caution">
    <text evidence="1">The sequence shown here is derived from an EMBL/GenBank/DDBJ whole genome shotgun (WGS) entry which is preliminary data.</text>
</comment>
<dbReference type="EMBL" id="JADIJS010000001">
    <property type="protein sequence ID" value="MBO1039086.1"/>
    <property type="molecule type" value="Genomic_DNA"/>
</dbReference>
<dbReference type="Proteomes" id="UP000718278">
    <property type="component" value="Unassembled WGS sequence"/>
</dbReference>
<proteinExistence type="predicted"/>
<keyword evidence="2" id="KW-1185">Reference proteome</keyword>
<protein>
    <submittedName>
        <fullName evidence="1">Uncharacterized protein</fullName>
    </submittedName>
</protein>
<gene>
    <name evidence="1" type="ORF">IPV26_05325</name>
</gene>